<dbReference type="PROSITE" id="PS51819">
    <property type="entry name" value="VOC"/>
    <property type="match status" value="1"/>
</dbReference>
<gene>
    <name evidence="2" type="ORF">ABN611_12500</name>
</gene>
<dbReference type="InterPro" id="IPR037523">
    <property type="entry name" value="VOC_core"/>
</dbReference>
<dbReference type="AlphaFoldDB" id="A0AAU7TKK5"/>
<name>A0AAU7TKK5_9ACTN</name>
<reference evidence="2" key="1">
    <citation type="submission" date="2024-06" db="EMBL/GenBank/DDBJ databases">
        <title>Kribbella sp. strain HUAS MG21 genome sequences.</title>
        <authorList>
            <person name="Mo P."/>
        </authorList>
    </citation>
    <scope>NUCLEOTIDE SEQUENCE</scope>
    <source>
        <strain evidence="2">HUAS MG21</strain>
    </source>
</reference>
<accession>A0AAU7TKK5</accession>
<dbReference type="EMBL" id="CP158165">
    <property type="protein sequence ID" value="XBV27217.1"/>
    <property type="molecule type" value="Genomic_DNA"/>
</dbReference>
<dbReference type="InterPro" id="IPR029068">
    <property type="entry name" value="Glyas_Bleomycin-R_OHBP_Dase"/>
</dbReference>
<dbReference type="Pfam" id="PF00903">
    <property type="entry name" value="Glyoxalase"/>
    <property type="match status" value="1"/>
</dbReference>
<feature type="domain" description="VOC" evidence="1">
    <location>
        <begin position="5"/>
        <end position="116"/>
    </location>
</feature>
<dbReference type="PANTHER" id="PTHR33993:SF14">
    <property type="entry name" value="GB|AAF24581.1"/>
    <property type="match status" value="1"/>
</dbReference>
<dbReference type="Gene3D" id="3.10.180.10">
    <property type="entry name" value="2,3-Dihydroxybiphenyl 1,2-Dioxygenase, domain 1"/>
    <property type="match status" value="1"/>
</dbReference>
<protein>
    <submittedName>
        <fullName evidence="2">VOC family protein</fullName>
    </submittedName>
</protein>
<evidence type="ECO:0000259" key="1">
    <source>
        <dbReference type="PROSITE" id="PS51819"/>
    </source>
</evidence>
<dbReference type="CDD" id="cd07247">
    <property type="entry name" value="SgaA_N_like"/>
    <property type="match status" value="1"/>
</dbReference>
<evidence type="ECO:0000313" key="2">
    <source>
        <dbReference type="EMBL" id="XBV27217.1"/>
    </source>
</evidence>
<dbReference type="InterPro" id="IPR004360">
    <property type="entry name" value="Glyas_Fos-R_dOase_dom"/>
</dbReference>
<dbReference type="InterPro" id="IPR052164">
    <property type="entry name" value="Anthracycline_SecMetBiosynth"/>
</dbReference>
<organism evidence="2">
    <name type="scientific">Kribbella sp. HUAS MG21</name>
    <dbReference type="NCBI Taxonomy" id="3160966"/>
    <lineage>
        <taxon>Bacteria</taxon>
        <taxon>Bacillati</taxon>
        <taxon>Actinomycetota</taxon>
        <taxon>Actinomycetes</taxon>
        <taxon>Propionibacteriales</taxon>
        <taxon>Kribbellaceae</taxon>
        <taxon>Kribbella</taxon>
    </lineage>
</organism>
<dbReference type="PANTHER" id="PTHR33993">
    <property type="entry name" value="GLYOXALASE-RELATED"/>
    <property type="match status" value="1"/>
</dbReference>
<proteinExistence type="predicted"/>
<sequence>MNEKHPAWVDITANDAPASRAFYAELFGWRLRTIEALDYALVEPGPGTLPGGIGSADETRPPGITTYFSVPDVDLMLVRATALGAKVATPPWTVPGLGRMAVVLDPDGNRVGLWQD</sequence>
<dbReference type="SUPFAM" id="SSF54593">
    <property type="entry name" value="Glyoxalase/Bleomycin resistance protein/Dihydroxybiphenyl dioxygenase"/>
    <property type="match status" value="1"/>
</dbReference>
<dbReference type="RefSeq" id="WP_350280007.1">
    <property type="nucleotide sequence ID" value="NZ_CP158165.1"/>
</dbReference>